<dbReference type="RefSeq" id="XP_003151792.1">
    <property type="nucleotide sequence ID" value="XM_003151744.1"/>
</dbReference>
<protein>
    <submittedName>
        <fullName evidence="8">DNA-binding protein</fullName>
    </submittedName>
</protein>
<keyword evidence="2" id="KW-0677">Repeat</keyword>
<dbReference type="Pfam" id="PF00096">
    <property type="entry name" value="zf-C2H2"/>
    <property type="match status" value="1"/>
</dbReference>
<dbReference type="PROSITE" id="PS50157">
    <property type="entry name" value="ZINC_FINGER_C2H2_2"/>
    <property type="match status" value="2"/>
</dbReference>
<keyword evidence="4" id="KW-0862">Zinc</keyword>
<dbReference type="Gene3D" id="3.30.160.60">
    <property type="entry name" value="Classic Zinc Finger"/>
    <property type="match status" value="2"/>
</dbReference>
<dbReference type="KEGG" id="loa:LOAG_16256"/>
<accession>A0A1S0TDX6</accession>
<dbReference type="OMA" id="KTHVCEE"/>
<organism evidence="8">
    <name type="scientific">Loa loa</name>
    <name type="common">Eye worm</name>
    <name type="synonym">Filaria loa</name>
    <dbReference type="NCBI Taxonomy" id="7209"/>
    <lineage>
        <taxon>Eukaryota</taxon>
        <taxon>Metazoa</taxon>
        <taxon>Ecdysozoa</taxon>
        <taxon>Nematoda</taxon>
        <taxon>Chromadorea</taxon>
        <taxon>Rhabditida</taxon>
        <taxon>Spirurina</taxon>
        <taxon>Spiruromorpha</taxon>
        <taxon>Filarioidea</taxon>
        <taxon>Onchocercidae</taxon>
        <taxon>Loa</taxon>
    </lineage>
</organism>
<dbReference type="InterPro" id="IPR013087">
    <property type="entry name" value="Znf_C2H2_type"/>
</dbReference>
<dbReference type="AlphaFoldDB" id="A0A1S0TDX6"/>
<evidence type="ECO:0000256" key="2">
    <source>
        <dbReference type="ARBA" id="ARBA00022737"/>
    </source>
</evidence>
<dbReference type="SUPFAM" id="SSF57667">
    <property type="entry name" value="beta-beta-alpha zinc fingers"/>
    <property type="match status" value="1"/>
</dbReference>
<dbReference type="GO" id="GO:0000978">
    <property type="term" value="F:RNA polymerase II cis-regulatory region sequence-specific DNA binding"/>
    <property type="evidence" value="ECO:0007669"/>
    <property type="project" value="TreeGrafter"/>
</dbReference>
<sequence>MRAHTGKKPYDCLTCNKSFSRLSTLNDHMRTHTGEKPCVCPICGRSFSQSSSKGRHMKTHTGKSYNYPLCEKGQ</sequence>
<reference evidence="8" key="1">
    <citation type="submission" date="2012-04" db="EMBL/GenBank/DDBJ databases">
        <title>The Genome Sequence of Loa loa.</title>
        <authorList>
            <consortium name="The Broad Institute Genome Sequencing Platform"/>
            <consortium name="Broad Institute Genome Sequencing Center for Infectious Disease"/>
            <person name="Nutman T.B."/>
            <person name="Fink D.L."/>
            <person name="Russ C."/>
            <person name="Young S."/>
            <person name="Zeng Q."/>
            <person name="Gargeya S."/>
            <person name="Alvarado L."/>
            <person name="Berlin A."/>
            <person name="Chapman S.B."/>
            <person name="Chen Z."/>
            <person name="Freedman E."/>
            <person name="Gellesch M."/>
            <person name="Goldberg J."/>
            <person name="Griggs A."/>
            <person name="Gujja S."/>
            <person name="Heilman E.R."/>
            <person name="Heiman D."/>
            <person name="Howarth C."/>
            <person name="Mehta T."/>
            <person name="Neiman D."/>
            <person name="Pearson M."/>
            <person name="Roberts A."/>
            <person name="Saif S."/>
            <person name="Shea T."/>
            <person name="Shenoy N."/>
            <person name="Sisk P."/>
            <person name="Stolte C."/>
            <person name="Sykes S."/>
            <person name="White J."/>
            <person name="Yandava C."/>
            <person name="Haas B."/>
            <person name="Henn M.R."/>
            <person name="Nusbaum C."/>
            <person name="Birren B."/>
        </authorList>
    </citation>
    <scope>NUCLEOTIDE SEQUENCE [LARGE SCALE GENOMIC DNA]</scope>
</reference>
<dbReference type="GeneID" id="9953756"/>
<keyword evidence="8" id="KW-0238">DNA-binding</keyword>
<dbReference type="InParanoid" id="A0A1S0TDX6"/>
<dbReference type="OrthoDB" id="10018191at2759"/>
<dbReference type="FunFam" id="3.30.160.60:FF:000912">
    <property type="entry name" value="Zinc finger protein 660"/>
    <property type="match status" value="2"/>
</dbReference>
<dbReference type="Pfam" id="PF13894">
    <property type="entry name" value="zf-C2H2_4"/>
    <property type="match status" value="1"/>
</dbReference>
<keyword evidence="3 5" id="KW-0863">Zinc-finger</keyword>
<dbReference type="GO" id="GO:0008270">
    <property type="term" value="F:zinc ion binding"/>
    <property type="evidence" value="ECO:0007669"/>
    <property type="project" value="UniProtKB-KW"/>
</dbReference>
<name>A0A1S0TDX6_LOALO</name>
<evidence type="ECO:0000259" key="7">
    <source>
        <dbReference type="PROSITE" id="PS50157"/>
    </source>
</evidence>
<evidence type="ECO:0000313" key="8">
    <source>
        <dbReference type="EMBL" id="EFO12277.1"/>
    </source>
</evidence>
<proteinExistence type="predicted"/>
<dbReference type="GO" id="GO:0000981">
    <property type="term" value="F:DNA-binding transcription factor activity, RNA polymerase II-specific"/>
    <property type="evidence" value="ECO:0007669"/>
    <property type="project" value="TreeGrafter"/>
</dbReference>
<dbReference type="EMBL" id="JH717252">
    <property type="protein sequence ID" value="EFO12277.1"/>
    <property type="molecule type" value="Genomic_DNA"/>
</dbReference>
<evidence type="ECO:0000256" key="3">
    <source>
        <dbReference type="ARBA" id="ARBA00022771"/>
    </source>
</evidence>
<dbReference type="PANTHER" id="PTHR23235">
    <property type="entry name" value="KRUEPPEL-LIKE TRANSCRIPTION FACTOR"/>
    <property type="match status" value="1"/>
</dbReference>
<evidence type="ECO:0000256" key="1">
    <source>
        <dbReference type="ARBA" id="ARBA00022723"/>
    </source>
</evidence>
<dbReference type="CTD" id="9953756"/>
<evidence type="ECO:0000256" key="5">
    <source>
        <dbReference type="PROSITE-ProRule" id="PRU00042"/>
    </source>
</evidence>
<gene>
    <name evidence="8" type="ORF">LOAG_16256</name>
</gene>
<keyword evidence="1" id="KW-0479">Metal-binding</keyword>
<dbReference type="PANTHER" id="PTHR23235:SF178">
    <property type="entry name" value="C2H2-TYPE DOMAIN-CONTAINING PROTEIN-RELATED"/>
    <property type="match status" value="1"/>
</dbReference>
<dbReference type="PROSITE" id="PS00028">
    <property type="entry name" value="ZINC_FINGER_C2H2_1"/>
    <property type="match status" value="2"/>
</dbReference>
<dbReference type="SMART" id="SM00355">
    <property type="entry name" value="ZnF_C2H2"/>
    <property type="match status" value="2"/>
</dbReference>
<feature type="domain" description="C2H2-type" evidence="7">
    <location>
        <begin position="10"/>
        <end position="37"/>
    </location>
</feature>
<evidence type="ECO:0000256" key="6">
    <source>
        <dbReference type="SAM" id="MobiDB-lite"/>
    </source>
</evidence>
<feature type="domain" description="C2H2-type" evidence="7">
    <location>
        <begin position="38"/>
        <end position="65"/>
    </location>
</feature>
<feature type="region of interest" description="Disordered" evidence="6">
    <location>
        <begin position="49"/>
        <end position="74"/>
    </location>
</feature>
<evidence type="ECO:0000256" key="4">
    <source>
        <dbReference type="ARBA" id="ARBA00022833"/>
    </source>
</evidence>
<dbReference type="InterPro" id="IPR036236">
    <property type="entry name" value="Znf_C2H2_sf"/>
</dbReference>